<dbReference type="InterPro" id="IPR043502">
    <property type="entry name" value="DNA/RNA_pol_sf"/>
</dbReference>
<sequence length="193" mass="22423">MEFVQRHYDYYLFTKNIGAKLVTVLVYVDDMLITSSNLHLIRHVRKELQERFKMKNLGELKYFLGIEFSRSHKGRKPVCTPLEFNHKLTSVEFDQEVNTNVSENIILEDKGSYQRLIGRLLYLTMTRPGIAFVVQMLSQYMHAPKASHMDAARRVERYIKSTPGLGLFMPTGSCKNLVAYCDSDWGAYVESKR</sequence>
<reference evidence="2" key="1">
    <citation type="submission" date="2025-08" db="UniProtKB">
        <authorList>
            <consortium name="RefSeq"/>
        </authorList>
    </citation>
    <scope>IDENTIFICATION</scope>
</reference>
<dbReference type="AlphaFoldDB" id="A0A1S4CD58"/>
<proteinExistence type="predicted"/>
<dbReference type="PANTHER" id="PTHR11439">
    <property type="entry name" value="GAG-POL-RELATED RETROTRANSPOSON"/>
    <property type="match status" value="1"/>
</dbReference>
<dbReference type="KEGG" id="nta:107817560"/>
<organism evidence="2">
    <name type="scientific">Nicotiana tabacum</name>
    <name type="common">Common tobacco</name>
    <dbReference type="NCBI Taxonomy" id="4097"/>
    <lineage>
        <taxon>Eukaryota</taxon>
        <taxon>Viridiplantae</taxon>
        <taxon>Streptophyta</taxon>
        <taxon>Embryophyta</taxon>
        <taxon>Tracheophyta</taxon>
        <taxon>Spermatophyta</taxon>
        <taxon>Magnoliopsida</taxon>
        <taxon>eudicotyledons</taxon>
        <taxon>Gunneridae</taxon>
        <taxon>Pentapetalae</taxon>
        <taxon>asterids</taxon>
        <taxon>lamiids</taxon>
        <taxon>Solanales</taxon>
        <taxon>Solanaceae</taxon>
        <taxon>Nicotianoideae</taxon>
        <taxon>Nicotianeae</taxon>
        <taxon>Nicotiana</taxon>
    </lineage>
</organism>
<dbReference type="PANTHER" id="PTHR11439:SF444">
    <property type="entry name" value="HELICASE ATP-BINDING DOMAIN-CONTAINING PROTEIN"/>
    <property type="match status" value="1"/>
</dbReference>
<evidence type="ECO:0000259" key="1">
    <source>
        <dbReference type="Pfam" id="PF07727"/>
    </source>
</evidence>
<gene>
    <name evidence="2" type="primary">LOC107817560</name>
</gene>
<dbReference type="InterPro" id="IPR013103">
    <property type="entry name" value="RVT_2"/>
</dbReference>
<dbReference type="RefSeq" id="XP_016498899.1">
    <property type="nucleotide sequence ID" value="XM_016643413.1"/>
</dbReference>
<protein>
    <submittedName>
        <fullName evidence="2">Uncharacterized mitochondrial protein AtMg00810-like</fullName>
    </submittedName>
</protein>
<dbReference type="Pfam" id="PF07727">
    <property type="entry name" value="RVT_2"/>
    <property type="match status" value="1"/>
</dbReference>
<evidence type="ECO:0000313" key="2">
    <source>
        <dbReference type="RefSeq" id="XP_016498899.1"/>
    </source>
</evidence>
<feature type="domain" description="Reverse transcriptase Ty1/copia-type" evidence="1">
    <location>
        <begin position="3"/>
        <end position="74"/>
    </location>
</feature>
<dbReference type="SUPFAM" id="SSF56672">
    <property type="entry name" value="DNA/RNA polymerases"/>
    <property type="match status" value="1"/>
</dbReference>
<dbReference type="OrthoDB" id="1271122at2759"/>
<dbReference type="OMA" id="CHAKEFK"/>
<dbReference type="STRING" id="4097.A0A1S4CD58"/>
<accession>A0A1S4CD58</accession>
<dbReference type="PaxDb" id="4097-A0A1S4CD58"/>
<name>A0A1S4CD58_TOBAC</name>